<dbReference type="Proteomes" id="UP001281147">
    <property type="component" value="Unassembled WGS sequence"/>
</dbReference>
<evidence type="ECO:0000313" key="1">
    <source>
        <dbReference type="EMBL" id="KAK3684474.1"/>
    </source>
</evidence>
<dbReference type="EMBL" id="JAUTXU010000343">
    <property type="protein sequence ID" value="KAK3684474.1"/>
    <property type="molecule type" value="Genomic_DNA"/>
</dbReference>
<name>A0ACC3MDD3_9PEZI</name>
<reference evidence="1" key="1">
    <citation type="submission" date="2023-07" db="EMBL/GenBank/DDBJ databases">
        <title>Black Yeasts Isolated from many extreme environments.</title>
        <authorList>
            <person name="Coleine C."/>
            <person name="Stajich J.E."/>
            <person name="Selbmann L."/>
        </authorList>
    </citation>
    <scope>NUCLEOTIDE SEQUENCE</scope>
    <source>
        <strain evidence="1">CCFEE 5714</strain>
    </source>
</reference>
<comment type="caution">
    <text evidence="1">The sequence shown here is derived from an EMBL/GenBank/DDBJ whole genome shotgun (WGS) entry which is preliminary data.</text>
</comment>
<protein>
    <submittedName>
        <fullName evidence="1">SEA (Seh1-associated) complex subunit</fullName>
    </submittedName>
</protein>
<keyword evidence="2" id="KW-1185">Reference proteome</keyword>
<sequence>MSNDHSRSSSTIPFAAADSIPRAPPLPAPRPLQRARDAATRLFGYQNRPPSPQGDVRSLGAGRPRFAFLSGTNATASHKTGLAIKTIAINEAGTHALLGGKEIFKTVRVEDGSCIEDLNLRSVIRSTPTQASGRARQVYAIDIADVAWAKGDCGNYVAAATSSGKIILYDLRHAPHGLQAVQLHEHARQVHKVTFNPFRGNLLLSGSQDGTVRLWDLRDVRQASTLKSKHKYSGQADGIRDVKWSPTDGVDFAFGTDSGYVQQWDMRNLKTAKVRIPAHTTTCNTIDWHADGKHIVSASSDKTVRVWDFSVGNRRQKASWEIKTPYPVLNARWRPSCESSMPNELGARQCTQLVTAYDASHPVFHIWDYRRPNLPFREVSPYPSAPTDLLWHSQDLLWTVGREGIFLQVDIQHASKVIDKRNLQAFAVSAIGDINLVTQRRQRQHVPKGRQLPTVQSKSTSLSHSPDHTVLSRSWADDSIDHSFLSMHPDKGRIQSDHPSRTQSFSMGTSSDRSSHQVSTVPLSNTLSNRKSFRPMQAAYRGILPGGKDVKLFTYLARQCEIDPGFITESADFVQAFEELLESYSQRTQAVNLFRLAQSWRIINFAATNYLTERTKVIQERTKHGHSPTRALVQPHTLGHIARNIAAETTKSAIVIPTGLKPVSSILQQLAPSYNASDQLTPLAKPVADEESAGLPDRCDLSNKNDLVLPPPVTSTLPLQNASAMKHGLPDRRLTSSNLDGLQKLQQGTNGVDRADIVHRWSIHPKEPLSLDPVDSNGIKIPPKLEKRDSDESFAFLCETSDSRGTSFPSSFASAGSCPLQMVAERPSRTESPKNITNSRTQALDFGAKLEAPTPITLPRLENSSGRSDRISHIAVNLGLASRSMSIENTRPKESRDHELVVGACPGSYPDENGICPLVEVTMAKPDIKHSTAQPSARDTLLQSPTQSLTGNGTDMRQSPVEVANVFGANKAQSPFLPPPLDDDIDIEGDKPFTLVGMLRELVNHYAGKGEAQTAAQMLLLLGPILPRTHSLPSLEIDATVLAYIDCYTAAGCTQEDLELILDGHLDAMVRSGLQPLQTEAILESYHDQLMRQSLLNEAAVLRKLSYPAFPAVYDQSIKDNSICLRCGGCGKPISSGMADLRCENCGVRQAPCPVCLCEESPFDANGVGTTQHVRLLTACLICNHGGHATCLRVWFDESQEGDGGCPTQGCLCDCVAGAWRAEKEKMAENRRHSRSHSKGSKVMSDDWSAQESKAVQRTRAVLRVRTPQGGVSVSGA</sequence>
<accession>A0ACC3MDD3</accession>
<proteinExistence type="predicted"/>
<evidence type="ECO:0000313" key="2">
    <source>
        <dbReference type="Proteomes" id="UP001281147"/>
    </source>
</evidence>
<gene>
    <name evidence="1" type="primary">RTC1_2</name>
    <name evidence="1" type="ORF">LTR37_020251</name>
</gene>
<organism evidence="1 2">
    <name type="scientific">Vermiconidia calcicola</name>
    <dbReference type="NCBI Taxonomy" id="1690605"/>
    <lineage>
        <taxon>Eukaryota</taxon>
        <taxon>Fungi</taxon>
        <taxon>Dikarya</taxon>
        <taxon>Ascomycota</taxon>
        <taxon>Pezizomycotina</taxon>
        <taxon>Dothideomycetes</taxon>
        <taxon>Dothideomycetidae</taxon>
        <taxon>Mycosphaerellales</taxon>
        <taxon>Extremaceae</taxon>
        <taxon>Vermiconidia</taxon>
    </lineage>
</organism>